<feature type="domain" description="DUF1508" evidence="1">
    <location>
        <begin position="73"/>
        <end position="119"/>
    </location>
</feature>
<sequence length="121" mass="13405">MHKFKIVARKNDQFGVQFCYNSEIMVWSESYKGKASAKNCIASLKKNAPGAPVVDLSAGEEGSGYRFEIEKSKDGQFYVRFRASNGEIMVISETYVAKPSAQNCINSLKERGPDAPIVDET</sequence>
<dbReference type="InterPro" id="IPR036913">
    <property type="entry name" value="YegP-like_sf"/>
</dbReference>
<proteinExistence type="predicted"/>
<organism evidence="2">
    <name type="scientific">hydrothermal vent metagenome</name>
    <dbReference type="NCBI Taxonomy" id="652676"/>
    <lineage>
        <taxon>unclassified sequences</taxon>
        <taxon>metagenomes</taxon>
        <taxon>ecological metagenomes</taxon>
    </lineage>
</organism>
<evidence type="ECO:0000313" key="2">
    <source>
        <dbReference type="EMBL" id="VAX16321.1"/>
    </source>
</evidence>
<accession>A0A3B1BP48</accession>
<gene>
    <name evidence="2" type="ORF">MNBD_NITROSPINAE02-572</name>
</gene>
<name>A0A3B1BP48_9ZZZZ</name>
<dbReference type="AlphaFoldDB" id="A0A3B1BP48"/>
<evidence type="ECO:0000259" key="1">
    <source>
        <dbReference type="Pfam" id="PF07411"/>
    </source>
</evidence>
<dbReference type="Gene3D" id="2.30.29.80">
    <property type="match status" value="1"/>
</dbReference>
<dbReference type="Pfam" id="PF07411">
    <property type="entry name" value="DUF1508"/>
    <property type="match status" value="2"/>
</dbReference>
<dbReference type="PANTHER" id="PTHR40606">
    <property type="match status" value="1"/>
</dbReference>
<protein>
    <recommendedName>
        <fullName evidence="1">DUF1508 domain-containing protein</fullName>
    </recommendedName>
</protein>
<dbReference type="InterPro" id="IPR010879">
    <property type="entry name" value="DUF1508"/>
</dbReference>
<dbReference type="InterPro" id="IPR051141">
    <property type="entry name" value="UPF0339_domain"/>
</dbReference>
<dbReference type="PANTHER" id="PTHR40606:SF1">
    <property type="entry name" value="UPF0339 PROTEIN YEGP"/>
    <property type="match status" value="1"/>
</dbReference>
<dbReference type="SUPFAM" id="SSF160113">
    <property type="entry name" value="YegP-like"/>
    <property type="match status" value="2"/>
</dbReference>
<dbReference type="EMBL" id="UOGE01000006">
    <property type="protein sequence ID" value="VAX16321.1"/>
    <property type="molecule type" value="Genomic_DNA"/>
</dbReference>
<reference evidence="2" key="1">
    <citation type="submission" date="2018-06" db="EMBL/GenBank/DDBJ databases">
        <authorList>
            <person name="Zhirakovskaya E."/>
        </authorList>
    </citation>
    <scope>NUCLEOTIDE SEQUENCE</scope>
</reference>
<feature type="domain" description="DUF1508" evidence="1">
    <location>
        <begin position="19"/>
        <end position="55"/>
    </location>
</feature>